<keyword evidence="4 6" id="KW-1133">Transmembrane helix</keyword>
<evidence type="ECO:0000256" key="5">
    <source>
        <dbReference type="ARBA" id="ARBA00023136"/>
    </source>
</evidence>
<proteinExistence type="predicted"/>
<evidence type="ECO:0000256" key="6">
    <source>
        <dbReference type="SAM" id="Phobius"/>
    </source>
</evidence>
<feature type="transmembrane region" description="Helical" evidence="6">
    <location>
        <begin position="108"/>
        <end position="125"/>
    </location>
</feature>
<dbReference type="InterPro" id="IPR018076">
    <property type="entry name" value="T2SS_GspF_dom"/>
</dbReference>
<feature type="domain" description="Type II secretion system protein GspF" evidence="7">
    <location>
        <begin position="144"/>
        <end position="269"/>
    </location>
</feature>
<dbReference type="KEGG" id="mpau:ZMTM_10850"/>
<evidence type="ECO:0000256" key="3">
    <source>
        <dbReference type="ARBA" id="ARBA00022692"/>
    </source>
</evidence>
<keyword evidence="2" id="KW-1003">Cell membrane</keyword>
<evidence type="ECO:0000256" key="4">
    <source>
        <dbReference type="ARBA" id="ARBA00022989"/>
    </source>
</evidence>
<dbReference type="EMBL" id="AP024110">
    <property type="protein sequence ID" value="BCM24826.1"/>
    <property type="molecule type" value="Genomic_DNA"/>
</dbReference>
<keyword evidence="9" id="KW-1185">Reference proteome</keyword>
<dbReference type="Proteomes" id="UP000826722">
    <property type="component" value="Chromosome"/>
</dbReference>
<comment type="subcellular location">
    <subcellularLocation>
        <location evidence="1">Cell membrane</location>
        <topology evidence="1">Multi-pass membrane protein</topology>
    </subcellularLocation>
</comment>
<evidence type="ECO:0000256" key="2">
    <source>
        <dbReference type="ARBA" id="ARBA00022475"/>
    </source>
</evidence>
<name>A0A8D5GAS7_9PROT</name>
<accession>A0A8D5GAS7</accession>
<sequence length="283" mass="31918">MIFGLAVILLIFAVGKLKHEVPSEDREYLDPLPPILRMIWPLIRFFEYHVGRLIPAAALEKSSQKLQLTGISFLMGAEQFFALRFLSMLIAVGAASFALNALDKQSPMTLIIAVIFGFFYPVIWLNDVRKRRVIEVQKTLPTYLDYITMAVEAGLNMTGAINQAMEKGPVGPLKHEFYLVVRDLRSGLPRADALRRMEARMQMSEITSFVGTSIQAEKMGARLGTALKAQAEQRRTERFQRAEKQAMEAPVKLIFPLLVFIFPLTFLILGFPIAMKFMSSGIM</sequence>
<dbReference type="GO" id="GO:0005886">
    <property type="term" value="C:plasma membrane"/>
    <property type="evidence" value="ECO:0007669"/>
    <property type="project" value="UniProtKB-SubCell"/>
</dbReference>
<evidence type="ECO:0000259" key="7">
    <source>
        <dbReference type="Pfam" id="PF00482"/>
    </source>
</evidence>
<organism evidence="8 9">
    <name type="scientific">Methyloradius palustris</name>
    <dbReference type="NCBI Taxonomy" id="2778876"/>
    <lineage>
        <taxon>Bacteria</taxon>
        <taxon>Pseudomonadati</taxon>
        <taxon>Pseudomonadota</taxon>
        <taxon>Betaproteobacteria</taxon>
        <taxon>Nitrosomonadales</taxon>
        <taxon>Methylophilaceae</taxon>
        <taxon>Methyloradius</taxon>
    </lineage>
</organism>
<feature type="transmembrane region" description="Helical" evidence="6">
    <location>
        <begin position="80"/>
        <end position="102"/>
    </location>
</feature>
<reference evidence="8" key="1">
    <citation type="journal article" date="2021" name="Arch. Microbiol.">
        <title>Methyloradius palustris gen. nov., sp. nov., a methanol-oxidizing bacterium isolated from snow.</title>
        <authorList>
            <person name="Miyadera T."/>
            <person name="Kojima H."/>
            <person name="Fukui M."/>
        </authorList>
    </citation>
    <scope>NUCLEOTIDE SEQUENCE</scope>
    <source>
        <strain evidence="8">Zm11</strain>
    </source>
</reference>
<evidence type="ECO:0000256" key="1">
    <source>
        <dbReference type="ARBA" id="ARBA00004651"/>
    </source>
</evidence>
<dbReference type="PANTHER" id="PTHR35007:SF2">
    <property type="entry name" value="PILUS ASSEMBLE PROTEIN"/>
    <property type="match status" value="1"/>
</dbReference>
<dbReference type="AlphaFoldDB" id="A0A8D5GAS7"/>
<dbReference type="PANTHER" id="PTHR35007">
    <property type="entry name" value="INTEGRAL MEMBRANE PROTEIN-RELATED"/>
    <property type="match status" value="1"/>
</dbReference>
<evidence type="ECO:0000313" key="8">
    <source>
        <dbReference type="EMBL" id="BCM24826.1"/>
    </source>
</evidence>
<gene>
    <name evidence="8" type="ORF">ZMTM_10850</name>
</gene>
<feature type="transmembrane region" description="Helical" evidence="6">
    <location>
        <begin position="253"/>
        <end position="275"/>
    </location>
</feature>
<protein>
    <recommendedName>
        <fullName evidence="7">Type II secretion system protein GspF domain-containing protein</fullName>
    </recommendedName>
</protein>
<keyword evidence="5 6" id="KW-0472">Membrane</keyword>
<dbReference type="Pfam" id="PF00482">
    <property type="entry name" value="T2SSF"/>
    <property type="match status" value="1"/>
</dbReference>
<dbReference type="RefSeq" id="WP_221765321.1">
    <property type="nucleotide sequence ID" value="NZ_AP024110.1"/>
</dbReference>
<keyword evidence="3 6" id="KW-0812">Transmembrane</keyword>
<evidence type="ECO:0000313" key="9">
    <source>
        <dbReference type="Proteomes" id="UP000826722"/>
    </source>
</evidence>